<dbReference type="Proteomes" id="UP000004564">
    <property type="component" value="Chromosome"/>
</dbReference>
<accession>A0A6C8G5X7</accession>
<organism evidence="1 2">
    <name type="scientific">Salmonella enterica subsp. enterica serovar Infantis str. SARB27</name>
    <dbReference type="NCBI Taxonomy" id="596155"/>
    <lineage>
        <taxon>Bacteria</taxon>
        <taxon>Pseudomonadati</taxon>
        <taxon>Pseudomonadota</taxon>
        <taxon>Gammaproteobacteria</taxon>
        <taxon>Enterobacterales</taxon>
        <taxon>Enterobacteriaceae</taxon>
        <taxon>Salmonella</taxon>
    </lineage>
</organism>
<protein>
    <submittedName>
        <fullName evidence="1">Uncharacterized protein</fullName>
    </submittedName>
</protein>
<dbReference type="AlphaFoldDB" id="A0A6C8G5X7"/>
<reference evidence="1 2" key="1">
    <citation type="submission" date="2011-09" db="EMBL/GenBank/DDBJ databases">
        <authorList>
            <person name="McClelland M."/>
            <person name="Clifton S."/>
            <person name="Porwollik S."/>
            <person name="Cheng P."/>
            <person name="Wollam A."/>
            <person name="Wang C."/>
            <person name="Pepin K."/>
            <person name="Bhonagiri V."/>
            <person name="Fulton R."/>
            <person name="Fulton L.F."/>
            <person name="Delehaunty K."/>
            <person name="Fronick C."/>
            <person name="O'Laughlin M."/>
            <person name="Godfrey J."/>
            <person name="Waligorski J."/>
            <person name="Appelbaum E."/>
            <person name="Farmer C."/>
            <person name="Strong C."/>
            <person name="Tomlinson C."/>
            <person name="Hou S."/>
            <person name="Minx P."/>
            <person name="Warren W."/>
            <person name="Wilson R.K."/>
        </authorList>
    </citation>
    <scope>NUCLEOTIDE SEQUENCE [LARGE SCALE GENOMIC DNA]</scope>
    <source>
        <strain evidence="2">SARB 27</strain>
    </source>
</reference>
<comment type="caution">
    <text evidence="1">The sequence shown here is derived from an EMBL/GenBank/DDBJ whole genome shotgun (WGS) entry which is preliminary data.</text>
</comment>
<sequence>MALPQAEMYAHDVDRAVEHGRRNAAIEHAAFFATADRDVAIFIMFNGIARKNRVTVMAFRIDRIAAIGEITPHGVGQKFIVGSVRPVFDMQRMYFMRAHHFLQTDDIGADRSDGVAQLRQDEAFIKGGKTFVRINCEHFE</sequence>
<gene>
    <name evidence="1" type="ORF">SEENIN0B_00864</name>
</gene>
<dbReference type="EMBL" id="AFYI01000002">
    <property type="protein sequence ID" value="EHB41016.1"/>
    <property type="molecule type" value="Genomic_DNA"/>
</dbReference>
<proteinExistence type="predicted"/>
<evidence type="ECO:0000313" key="2">
    <source>
        <dbReference type="Proteomes" id="UP000004564"/>
    </source>
</evidence>
<evidence type="ECO:0000313" key="1">
    <source>
        <dbReference type="EMBL" id="EHB41016.1"/>
    </source>
</evidence>
<name>A0A6C8G5X7_SALIN</name>